<dbReference type="PANTHER" id="PTHR21528:SF0">
    <property type="entry name" value="DEHYDRODOLICHYL DIPHOSPHATE SYNTHASE COMPLEX SUBUNIT NUS1"/>
    <property type="match status" value="1"/>
</dbReference>
<evidence type="ECO:0000256" key="10">
    <source>
        <dbReference type="ARBA" id="ARBA00022989"/>
    </source>
</evidence>
<evidence type="ECO:0000256" key="7">
    <source>
        <dbReference type="ARBA" id="ARBA00022692"/>
    </source>
</evidence>
<dbReference type="PANTHER" id="PTHR21528">
    <property type="entry name" value="DEHYDRODOLICHYL DIPHOSPHATE SYNTHASE COMPLEX SUBUNIT NUS1"/>
    <property type="match status" value="1"/>
</dbReference>
<comment type="pathway">
    <text evidence="3">Protein modification; protein glycosylation.</text>
</comment>
<organism evidence="14 15">
    <name type="scientific">Chilo suppressalis</name>
    <name type="common">Asiatic rice borer moth</name>
    <dbReference type="NCBI Taxonomy" id="168631"/>
    <lineage>
        <taxon>Eukaryota</taxon>
        <taxon>Metazoa</taxon>
        <taxon>Ecdysozoa</taxon>
        <taxon>Arthropoda</taxon>
        <taxon>Hexapoda</taxon>
        <taxon>Insecta</taxon>
        <taxon>Pterygota</taxon>
        <taxon>Neoptera</taxon>
        <taxon>Endopterygota</taxon>
        <taxon>Lepidoptera</taxon>
        <taxon>Glossata</taxon>
        <taxon>Ditrysia</taxon>
        <taxon>Pyraloidea</taxon>
        <taxon>Crambidae</taxon>
        <taxon>Crambinae</taxon>
        <taxon>Chilo</taxon>
    </lineage>
</organism>
<keyword evidence="7 13" id="KW-0812">Transmembrane</keyword>
<comment type="subcellular location">
    <subcellularLocation>
        <location evidence="2">Endoplasmic reticulum membrane</location>
    </subcellularLocation>
</comment>
<keyword evidence="9" id="KW-0460">Magnesium</keyword>
<keyword evidence="6" id="KW-0808">Transferase</keyword>
<dbReference type="InterPro" id="IPR036424">
    <property type="entry name" value="UPP_synth-like_sf"/>
</dbReference>
<dbReference type="EMBL" id="OU963908">
    <property type="protein sequence ID" value="CAH0399723.1"/>
    <property type="molecule type" value="Genomic_DNA"/>
</dbReference>
<evidence type="ECO:0000256" key="4">
    <source>
        <dbReference type="ARBA" id="ARBA00005432"/>
    </source>
</evidence>
<evidence type="ECO:0000256" key="11">
    <source>
        <dbReference type="ARBA" id="ARBA00023136"/>
    </source>
</evidence>
<sequence length="254" mass="28901">MLSRLLRQCLFSIVHLVVSLLVAVQNVYHCFWTYYCGLFSEQEAKTDIGVLIKHIPNISKKPKHLVLLTDTSQHSLKDLALVVIWSLVAGVPYISFYDVTGELKQSESKLFVEVEKCKKGVPGCIKWSNRPNLNGYTNGIQAHTITINIFANSDGRPKLAECIRKIASNEVDCKREGNEFTAQELDETIRRFYPSIPDPDLIMYTGSLCCTHGLLPWQIRLSEFVQLSLDQCINIECYVGALYKYNKCDQRFGK</sequence>
<evidence type="ECO:0000256" key="12">
    <source>
        <dbReference type="ARBA" id="ARBA00047353"/>
    </source>
</evidence>
<comment type="catalytic activity">
    <reaction evidence="12">
        <text>n isopentenyl diphosphate + (2E,6E)-farnesyl diphosphate = a di-trans,poly-cis-polyprenyl diphosphate + n diphosphate</text>
        <dbReference type="Rhea" id="RHEA:53008"/>
        <dbReference type="Rhea" id="RHEA-COMP:19494"/>
        <dbReference type="ChEBI" id="CHEBI:33019"/>
        <dbReference type="ChEBI" id="CHEBI:128769"/>
        <dbReference type="ChEBI" id="CHEBI:136960"/>
        <dbReference type="ChEBI" id="CHEBI:175763"/>
        <dbReference type="EC" id="2.5.1.87"/>
    </reaction>
</comment>
<evidence type="ECO:0000256" key="1">
    <source>
        <dbReference type="ARBA" id="ARBA00001946"/>
    </source>
</evidence>
<evidence type="ECO:0000256" key="8">
    <source>
        <dbReference type="ARBA" id="ARBA00022824"/>
    </source>
</evidence>
<evidence type="ECO:0000256" key="3">
    <source>
        <dbReference type="ARBA" id="ARBA00004922"/>
    </source>
</evidence>
<comment type="similarity">
    <text evidence="4">Belongs to the UPP synthase family.</text>
</comment>
<dbReference type="SUPFAM" id="SSF64005">
    <property type="entry name" value="Undecaprenyl diphosphate synthase"/>
    <property type="match status" value="1"/>
</dbReference>
<dbReference type="Proteomes" id="UP001153292">
    <property type="component" value="Chromosome 15"/>
</dbReference>
<keyword evidence="15" id="KW-1185">Reference proteome</keyword>
<keyword evidence="11 13" id="KW-0472">Membrane</keyword>
<feature type="transmembrane region" description="Helical" evidence="13">
    <location>
        <begin position="9"/>
        <end position="28"/>
    </location>
</feature>
<name>A0ABN8AXJ5_CHISP</name>
<evidence type="ECO:0000313" key="15">
    <source>
        <dbReference type="Proteomes" id="UP001153292"/>
    </source>
</evidence>
<comment type="cofactor">
    <cofactor evidence="1">
        <name>Mg(2+)</name>
        <dbReference type="ChEBI" id="CHEBI:18420"/>
    </cofactor>
</comment>
<evidence type="ECO:0000256" key="9">
    <source>
        <dbReference type="ARBA" id="ARBA00022842"/>
    </source>
</evidence>
<dbReference type="InterPro" id="IPR038887">
    <property type="entry name" value="Nus1/NgBR"/>
</dbReference>
<protein>
    <recommendedName>
        <fullName evidence="5">ditrans,polycis-polyprenyl diphosphate synthase [(2E,6E)-farnesyldiphosphate specific]</fullName>
        <ecNumber evidence="5">2.5.1.87</ecNumber>
    </recommendedName>
</protein>
<gene>
    <name evidence="14" type="ORF">CHILSU_LOCUS2881</name>
</gene>
<accession>A0ABN8AXJ5</accession>
<evidence type="ECO:0000256" key="6">
    <source>
        <dbReference type="ARBA" id="ARBA00022679"/>
    </source>
</evidence>
<evidence type="ECO:0000256" key="13">
    <source>
        <dbReference type="SAM" id="Phobius"/>
    </source>
</evidence>
<dbReference type="Gene3D" id="3.40.1180.10">
    <property type="entry name" value="Decaprenyl diphosphate synthase-like"/>
    <property type="match status" value="1"/>
</dbReference>
<evidence type="ECO:0000313" key="14">
    <source>
        <dbReference type="EMBL" id="CAH0399723.1"/>
    </source>
</evidence>
<evidence type="ECO:0000256" key="5">
    <source>
        <dbReference type="ARBA" id="ARBA00012596"/>
    </source>
</evidence>
<keyword evidence="10 13" id="KW-1133">Transmembrane helix</keyword>
<keyword evidence="8" id="KW-0256">Endoplasmic reticulum</keyword>
<reference evidence="14" key="1">
    <citation type="submission" date="2021-12" db="EMBL/GenBank/DDBJ databases">
        <authorList>
            <person name="King R."/>
        </authorList>
    </citation>
    <scope>NUCLEOTIDE SEQUENCE</scope>
</reference>
<evidence type="ECO:0000256" key="2">
    <source>
        <dbReference type="ARBA" id="ARBA00004586"/>
    </source>
</evidence>
<dbReference type="EC" id="2.5.1.87" evidence="5"/>
<proteinExistence type="inferred from homology"/>